<dbReference type="PROSITE" id="PS51855">
    <property type="entry name" value="MGS"/>
    <property type="match status" value="1"/>
</dbReference>
<feature type="domain" description="MGS-like" evidence="1">
    <location>
        <begin position="4"/>
        <end position="147"/>
    </location>
</feature>
<dbReference type="Proteomes" id="UP000178427">
    <property type="component" value="Unassembled WGS sequence"/>
</dbReference>
<dbReference type="Pfam" id="PF02142">
    <property type="entry name" value="MGS"/>
    <property type="match status" value="1"/>
</dbReference>
<proteinExistence type="predicted"/>
<dbReference type="Gene3D" id="3.40.50.1380">
    <property type="entry name" value="Methylglyoxal synthase-like domain"/>
    <property type="match status" value="1"/>
</dbReference>
<dbReference type="STRING" id="1798513.A3A40_03495"/>
<dbReference type="GO" id="GO:0003937">
    <property type="term" value="F:IMP cyclohydrolase activity"/>
    <property type="evidence" value="ECO:0007669"/>
    <property type="project" value="InterPro"/>
</dbReference>
<name>A0A1F6EJY6_9BACT</name>
<dbReference type="GO" id="GO:0006189">
    <property type="term" value="P:'de novo' IMP biosynthetic process"/>
    <property type="evidence" value="ECO:0007669"/>
    <property type="project" value="TreeGrafter"/>
</dbReference>
<reference evidence="2 3" key="1">
    <citation type="journal article" date="2016" name="Nat. Commun.">
        <title>Thousands of microbial genomes shed light on interconnected biogeochemical processes in an aquifer system.</title>
        <authorList>
            <person name="Anantharaman K."/>
            <person name="Brown C.T."/>
            <person name="Hug L.A."/>
            <person name="Sharon I."/>
            <person name="Castelle C.J."/>
            <person name="Probst A.J."/>
            <person name="Thomas B.C."/>
            <person name="Singh A."/>
            <person name="Wilkins M.J."/>
            <person name="Karaoz U."/>
            <person name="Brodie E.L."/>
            <person name="Williams K.H."/>
            <person name="Hubbard S.S."/>
            <person name="Banfield J.F."/>
        </authorList>
    </citation>
    <scope>NUCLEOTIDE SEQUENCE [LARGE SCALE GENOMIC DNA]</scope>
</reference>
<dbReference type="SMART" id="SM00851">
    <property type="entry name" value="MGS"/>
    <property type="match status" value="1"/>
</dbReference>
<dbReference type="PANTHER" id="PTHR11692:SF0">
    <property type="entry name" value="BIFUNCTIONAL PURINE BIOSYNTHESIS PROTEIN ATIC"/>
    <property type="match status" value="1"/>
</dbReference>
<dbReference type="InterPro" id="IPR002695">
    <property type="entry name" value="PurH-like"/>
</dbReference>
<evidence type="ECO:0000259" key="1">
    <source>
        <dbReference type="PROSITE" id="PS51855"/>
    </source>
</evidence>
<dbReference type="AlphaFoldDB" id="A0A1F6EJY6"/>
<dbReference type="GO" id="GO:0005829">
    <property type="term" value="C:cytosol"/>
    <property type="evidence" value="ECO:0007669"/>
    <property type="project" value="TreeGrafter"/>
</dbReference>
<evidence type="ECO:0000313" key="2">
    <source>
        <dbReference type="EMBL" id="OGG73954.1"/>
    </source>
</evidence>
<accession>A0A1F6EJY6</accession>
<dbReference type="EMBL" id="MFMA01000020">
    <property type="protein sequence ID" value="OGG73954.1"/>
    <property type="molecule type" value="Genomic_DNA"/>
</dbReference>
<protein>
    <recommendedName>
        <fullName evidence="1">MGS-like domain-containing protein</fullName>
    </recommendedName>
</protein>
<comment type="caution">
    <text evidence="2">The sequence shown here is derived from an EMBL/GenBank/DDBJ whole genome shotgun (WGS) entry which is preliminary data.</text>
</comment>
<evidence type="ECO:0000313" key="3">
    <source>
        <dbReference type="Proteomes" id="UP000178427"/>
    </source>
</evidence>
<organism evidence="2 3">
    <name type="scientific">Candidatus Kaiserbacteria bacterium RIFCSPLOWO2_01_FULL_54_20</name>
    <dbReference type="NCBI Taxonomy" id="1798513"/>
    <lineage>
        <taxon>Bacteria</taxon>
        <taxon>Candidatus Kaiseribacteriota</taxon>
    </lineage>
</organism>
<dbReference type="GO" id="GO:0004643">
    <property type="term" value="F:phosphoribosylaminoimidazolecarboxamide formyltransferase activity"/>
    <property type="evidence" value="ECO:0007669"/>
    <property type="project" value="InterPro"/>
</dbReference>
<dbReference type="InterPro" id="IPR011607">
    <property type="entry name" value="MGS-like_dom"/>
</dbReference>
<dbReference type="SUPFAM" id="SSF52335">
    <property type="entry name" value="Methylglyoxal synthase-like"/>
    <property type="match status" value="1"/>
</dbReference>
<dbReference type="PANTHER" id="PTHR11692">
    <property type="entry name" value="BIFUNCTIONAL PURINE BIOSYNTHESIS PROTEIN PURH"/>
    <property type="match status" value="1"/>
</dbReference>
<sequence length="192" mass="20794">MKTVHGEQRRTALLASFEKDAALVRLGKMLKDAGWGLLGSAGTAKYLKENGIECRDVAEIVGAPILGHRVVTLSRELHAGLLSTDADAAELEKLRVPRIDLVYVTLYPLEKTIADGGTPAEVIEKTDIGGPTLLRAAGKGRRVVLSSPAQLDEFEQKLASGFDEKYLTKLAAAAERRVADYVSTSASYWEKQ</sequence>
<gene>
    <name evidence="2" type="ORF">A3A40_03495</name>
</gene>
<dbReference type="InterPro" id="IPR036914">
    <property type="entry name" value="MGS-like_dom_sf"/>
</dbReference>